<dbReference type="PROSITE" id="PS51318">
    <property type="entry name" value="TAT"/>
    <property type="match status" value="1"/>
</dbReference>
<proteinExistence type="predicted"/>
<evidence type="ECO:0000259" key="4">
    <source>
        <dbReference type="Pfam" id="PF19051"/>
    </source>
</evidence>
<dbReference type="Gene3D" id="3.30.360.10">
    <property type="entry name" value="Dihydrodipicolinate Reductase, domain 2"/>
    <property type="match status" value="1"/>
</dbReference>
<dbReference type="Pfam" id="PF19051">
    <property type="entry name" value="GFO_IDH_MocA_C2"/>
    <property type="match status" value="1"/>
</dbReference>
<dbReference type="InterPro" id="IPR043906">
    <property type="entry name" value="Gfo/Idh/MocA_OxRdtase_bact_C"/>
</dbReference>
<dbReference type="PANTHER" id="PTHR43818:SF11">
    <property type="entry name" value="BCDNA.GH03377"/>
    <property type="match status" value="1"/>
</dbReference>
<reference evidence="5 6" key="1">
    <citation type="submission" date="2023-09" db="EMBL/GenBank/DDBJ databases">
        <title>Novel taxa isolated from Blanes Bay.</title>
        <authorList>
            <person name="Rey-Velasco X."/>
            <person name="Lucena T."/>
        </authorList>
    </citation>
    <scope>NUCLEOTIDE SEQUENCE [LARGE SCALE GENOMIC DNA]</scope>
    <source>
        <strain evidence="5 6">S334</strain>
    </source>
</reference>
<evidence type="ECO:0000256" key="2">
    <source>
        <dbReference type="SAM" id="SignalP"/>
    </source>
</evidence>
<organism evidence="5 6">
    <name type="scientific">Pricia mediterranea</name>
    <dbReference type="NCBI Taxonomy" id="3076079"/>
    <lineage>
        <taxon>Bacteria</taxon>
        <taxon>Pseudomonadati</taxon>
        <taxon>Bacteroidota</taxon>
        <taxon>Flavobacteriia</taxon>
        <taxon>Flavobacteriales</taxon>
        <taxon>Flavobacteriaceae</taxon>
        <taxon>Pricia</taxon>
    </lineage>
</organism>
<feature type="domain" description="Gfo/Idh/MocA-like oxidoreductase N-terminal" evidence="3">
    <location>
        <begin position="52"/>
        <end position="171"/>
    </location>
</feature>
<keyword evidence="1" id="KW-0560">Oxidoreductase</keyword>
<evidence type="ECO:0000259" key="3">
    <source>
        <dbReference type="Pfam" id="PF01408"/>
    </source>
</evidence>
<gene>
    <name evidence="5" type="ORF">RQM65_12025</name>
</gene>
<protein>
    <submittedName>
        <fullName evidence="5">Gfo/Idh/MocA family oxidoreductase</fullName>
    </submittedName>
</protein>
<keyword evidence="6" id="KW-1185">Reference proteome</keyword>
<accession>A0ABU3L7F4</accession>
<dbReference type="InterPro" id="IPR006311">
    <property type="entry name" value="TAT_signal"/>
</dbReference>
<evidence type="ECO:0000256" key="1">
    <source>
        <dbReference type="ARBA" id="ARBA00023002"/>
    </source>
</evidence>
<feature type="domain" description="Gfo/Idh/MocA-like oxidoreductase bacterial type C-terminal" evidence="4">
    <location>
        <begin position="215"/>
        <end position="273"/>
    </location>
</feature>
<dbReference type="Pfam" id="PF01408">
    <property type="entry name" value="GFO_IDH_MocA"/>
    <property type="match status" value="1"/>
</dbReference>
<name>A0ABU3L7F4_9FLAO</name>
<sequence length="462" mass="51521">MDKSSRRFFLKKATLGSAALSSAPMVFASPYKEKILLTRAYENAHYAVNDQINLALIGCGIQGIYDTQSALRVDGVKLVAVCDLYTGRLDRSKELWGDAFFTTRDYREILGRSEIDAVIIATPDHWHKQIAVNALKAGKHVYCEKPMVQRYDEGQAIIDAQKASGKLCQIGSQSMSSLGNEKAKQLYEEGAIGDIVMLDFYNDRYSAEGAWQYPIPPDANPQTVDFDTFLGTAPKVPYENKRFFRWRNYKDYGTGVAGDLFVHAFSTLNYIVSSYGPNRAQATGGLRFWKDGRDVPDVSITLYDYPKTDTHAAFNAAFRINFIAGSGGGSGFKLVGTEGEMEIGQNAVTLRRSKLDLVPDGYSMIAYTKATQEKIREEYAAKNLESRASSLSTGETTWQAPNDYKGAHYDHFHKFFQAIREQDTIIEDPTFGLRAAGAALLANESYYGEKPVNWDPKAMRLI</sequence>
<keyword evidence="2" id="KW-0732">Signal</keyword>
<evidence type="ECO:0000313" key="6">
    <source>
        <dbReference type="Proteomes" id="UP001250656"/>
    </source>
</evidence>
<dbReference type="InterPro" id="IPR050463">
    <property type="entry name" value="Gfo/Idh/MocA_oxidrdct_glycsds"/>
</dbReference>
<dbReference type="EMBL" id="JAVTTP010000001">
    <property type="protein sequence ID" value="MDT7829397.1"/>
    <property type="molecule type" value="Genomic_DNA"/>
</dbReference>
<dbReference type="InterPro" id="IPR000683">
    <property type="entry name" value="Gfo/Idh/MocA-like_OxRdtase_N"/>
</dbReference>
<dbReference type="PANTHER" id="PTHR43818">
    <property type="entry name" value="BCDNA.GH03377"/>
    <property type="match status" value="1"/>
</dbReference>
<comment type="caution">
    <text evidence="5">The sequence shown here is derived from an EMBL/GenBank/DDBJ whole genome shotgun (WGS) entry which is preliminary data.</text>
</comment>
<evidence type="ECO:0000313" key="5">
    <source>
        <dbReference type="EMBL" id="MDT7829397.1"/>
    </source>
</evidence>
<dbReference type="InterPro" id="IPR036291">
    <property type="entry name" value="NAD(P)-bd_dom_sf"/>
</dbReference>
<dbReference type="SUPFAM" id="SSF55347">
    <property type="entry name" value="Glyceraldehyde-3-phosphate dehydrogenase-like, C-terminal domain"/>
    <property type="match status" value="1"/>
</dbReference>
<dbReference type="Proteomes" id="UP001250656">
    <property type="component" value="Unassembled WGS sequence"/>
</dbReference>
<feature type="chain" id="PRO_5045685895" evidence="2">
    <location>
        <begin position="29"/>
        <end position="462"/>
    </location>
</feature>
<feature type="signal peptide" evidence="2">
    <location>
        <begin position="1"/>
        <end position="28"/>
    </location>
</feature>
<dbReference type="SUPFAM" id="SSF51735">
    <property type="entry name" value="NAD(P)-binding Rossmann-fold domains"/>
    <property type="match status" value="1"/>
</dbReference>
<dbReference type="Gene3D" id="3.40.50.720">
    <property type="entry name" value="NAD(P)-binding Rossmann-like Domain"/>
    <property type="match status" value="1"/>
</dbReference>
<dbReference type="RefSeq" id="WP_314015302.1">
    <property type="nucleotide sequence ID" value="NZ_JAVTTP010000001.1"/>
</dbReference>